<dbReference type="AlphaFoldDB" id="A0A248TF42"/>
<dbReference type="OrthoDB" id="2617663at2"/>
<evidence type="ECO:0000313" key="2">
    <source>
        <dbReference type="EMBL" id="ASV66796.1"/>
    </source>
</evidence>
<sequence length="106" mass="12500">MKDKQSEFEDHPRGERRGKRNRPHKEGAKTFRRGRALTFLESLRLKESILKKQLTSPELQTINPILVGELRAIDMIIEEYIHHFHLNELARESELNTDKGDEHETN</sequence>
<gene>
    <name evidence="2" type="ORF">CKF48_05345</name>
</gene>
<evidence type="ECO:0008006" key="4">
    <source>
        <dbReference type="Google" id="ProtNLM"/>
    </source>
</evidence>
<dbReference type="KEGG" id="bko:CKF48_05345"/>
<proteinExistence type="predicted"/>
<accession>A0A248TF42</accession>
<dbReference type="EMBL" id="CP022983">
    <property type="protein sequence ID" value="ASV66796.1"/>
    <property type="molecule type" value="Genomic_DNA"/>
</dbReference>
<organism evidence="2 3">
    <name type="scientific">Cytobacillus kochii</name>
    <dbReference type="NCBI Taxonomy" id="859143"/>
    <lineage>
        <taxon>Bacteria</taxon>
        <taxon>Bacillati</taxon>
        <taxon>Bacillota</taxon>
        <taxon>Bacilli</taxon>
        <taxon>Bacillales</taxon>
        <taxon>Bacillaceae</taxon>
        <taxon>Cytobacillus</taxon>
    </lineage>
</organism>
<keyword evidence="3" id="KW-1185">Reference proteome</keyword>
<feature type="compositionally biased region" description="Basic and acidic residues" evidence="1">
    <location>
        <begin position="1"/>
        <end position="15"/>
    </location>
</feature>
<reference evidence="2 3" key="1">
    <citation type="submission" date="2017-08" db="EMBL/GenBank/DDBJ databases">
        <title>Complete Genome Sequence of Bacillus kochii Oregon-R-modENCODE STRAIN BDGP4, isolated from Drosophila melanogaster gut.</title>
        <authorList>
            <person name="Wan K.H."/>
            <person name="Yu C."/>
            <person name="Park S."/>
            <person name="Hammonds A.S."/>
            <person name="Booth B.W."/>
            <person name="Celniker S.E."/>
        </authorList>
    </citation>
    <scope>NUCLEOTIDE SEQUENCE [LARGE SCALE GENOMIC DNA]</scope>
    <source>
        <strain evidence="2 3">BDGP4</strain>
    </source>
</reference>
<feature type="region of interest" description="Disordered" evidence="1">
    <location>
        <begin position="1"/>
        <end position="31"/>
    </location>
</feature>
<dbReference type="Proteomes" id="UP000215137">
    <property type="component" value="Chromosome"/>
</dbReference>
<protein>
    <recommendedName>
        <fullName evidence="4">2-keto-3-deoxygluconate kinase</fullName>
    </recommendedName>
</protein>
<dbReference type="RefSeq" id="WP_095370371.1">
    <property type="nucleotide sequence ID" value="NZ_CP022983.1"/>
</dbReference>
<evidence type="ECO:0000256" key="1">
    <source>
        <dbReference type="SAM" id="MobiDB-lite"/>
    </source>
</evidence>
<name>A0A248TF42_9BACI</name>
<evidence type="ECO:0000313" key="3">
    <source>
        <dbReference type="Proteomes" id="UP000215137"/>
    </source>
</evidence>